<proteinExistence type="inferred from homology"/>
<feature type="compositionally biased region" description="Polar residues" evidence="2">
    <location>
        <begin position="327"/>
        <end position="336"/>
    </location>
</feature>
<dbReference type="AlphaFoldDB" id="A0A9C7Q702"/>
<reference evidence="3" key="1">
    <citation type="journal article" date="2022" name="Proc. Natl. Acad. Sci. U.S.A.">
        <title>Life cycle and functional genomics of the unicellular red alga Galdieria for elucidating algal and plant evolution and industrial use.</title>
        <authorList>
            <person name="Hirooka S."/>
            <person name="Itabashi T."/>
            <person name="Ichinose T.M."/>
            <person name="Onuma R."/>
            <person name="Fujiwara T."/>
            <person name="Yamashita S."/>
            <person name="Jong L.W."/>
            <person name="Tomita R."/>
            <person name="Iwane A.H."/>
            <person name="Miyagishima S.Y."/>
        </authorList>
    </citation>
    <scope>NUCLEOTIDE SEQUENCE</scope>
    <source>
        <strain evidence="3">NBRC 102759</strain>
    </source>
</reference>
<organism evidence="3 4">
    <name type="scientific">Galdieria partita</name>
    <dbReference type="NCBI Taxonomy" id="83374"/>
    <lineage>
        <taxon>Eukaryota</taxon>
        <taxon>Rhodophyta</taxon>
        <taxon>Bangiophyceae</taxon>
        <taxon>Galdieriales</taxon>
        <taxon>Galdieriaceae</taxon>
        <taxon>Galdieria</taxon>
    </lineage>
</organism>
<evidence type="ECO:0000256" key="1">
    <source>
        <dbReference type="ARBA" id="ARBA00023239"/>
    </source>
</evidence>
<keyword evidence="4" id="KW-1185">Reference proteome</keyword>
<name>A0A9C7Q702_9RHOD</name>
<accession>A0A9C7Q702</accession>
<dbReference type="HAMAP" id="MF_01459">
    <property type="entry name" value="Chrphore_lyase_CpxS"/>
    <property type="match status" value="1"/>
</dbReference>
<dbReference type="InterPro" id="IPR012674">
    <property type="entry name" value="Calycin"/>
</dbReference>
<evidence type="ECO:0008006" key="5">
    <source>
        <dbReference type="Google" id="ProtNLM"/>
    </source>
</evidence>
<gene>
    <name evidence="3" type="ORF">GpartN1_g7553.t1</name>
</gene>
<dbReference type="InterPro" id="IPR018536">
    <property type="entry name" value="CpcS/CpeS"/>
</dbReference>
<dbReference type="GO" id="GO:0016829">
    <property type="term" value="F:lyase activity"/>
    <property type="evidence" value="ECO:0007669"/>
    <property type="project" value="UniProtKB-KW"/>
</dbReference>
<evidence type="ECO:0000256" key="2">
    <source>
        <dbReference type="SAM" id="MobiDB-lite"/>
    </source>
</evidence>
<sequence>MEKNIELGMAVNIVSQRGRLVEISNKTNPPCWKTFVQDMSRYCTCKTLFFCSCLSPVHRPCCPGLVSRTAEFPSRNTSWLKRRRNISLSTVETLMCKGEPQDHPQSMYSTTNMHSPDPKNVMDFFRLREGHWSSWRVTHHLAFRRDEQGFSNIFMQVLDKSDPRIVELCEAHQVDPNLASGGCYVEWAAQMSWDQEGENHEGSTVFAIIPDDASCCSGKLLRDRGYAEIVQVAGTFRLTPGKELVLHTPYDGGDVEETFSFIDKNIVIRSSTVKRFGGFSTATFSTELRKTAASIEDGIVFTEEMMPFGGPSMAPKKDESHERQWPRMTQRSSQSMGALDFL</sequence>
<comment type="caution">
    <text evidence="3">The sequence shown here is derived from an EMBL/GenBank/DDBJ whole genome shotgun (WGS) entry which is preliminary data.</text>
</comment>
<evidence type="ECO:0000313" key="3">
    <source>
        <dbReference type="EMBL" id="GJQ15762.1"/>
    </source>
</evidence>
<protein>
    <recommendedName>
        <fullName evidence="5">Chromophore lyase CpcS/CpeS</fullName>
    </recommendedName>
</protein>
<evidence type="ECO:0000313" key="4">
    <source>
        <dbReference type="Proteomes" id="UP001061958"/>
    </source>
</evidence>
<dbReference type="Pfam" id="PF09367">
    <property type="entry name" value="CpeS"/>
    <property type="match status" value="1"/>
</dbReference>
<dbReference type="Proteomes" id="UP001061958">
    <property type="component" value="Unassembled WGS sequence"/>
</dbReference>
<dbReference type="EMBL" id="BQMJ01000074">
    <property type="protein sequence ID" value="GJQ15762.1"/>
    <property type="molecule type" value="Genomic_DNA"/>
</dbReference>
<dbReference type="CDD" id="cd19433">
    <property type="entry name" value="lipocalin_CpcS-CpeS"/>
    <property type="match status" value="1"/>
</dbReference>
<dbReference type="OrthoDB" id="5502at2759"/>
<dbReference type="Gene3D" id="2.40.128.20">
    <property type="match status" value="1"/>
</dbReference>
<keyword evidence="1" id="KW-0456">Lyase</keyword>
<feature type="compositionally biased region" description="Basic and acidic residues" evidence="2">
    <location>
        <begin position="315"/>
        <end position="325"/>
    </location>
</feature>
<feature type="region of interest" description="Disordered" evidence="2">
    <location>
        <begin position="310"/>
        <end position="342"/>
    </location>
</feature>
<reference evidence="3" key="2">
    <citation type="submission" date="2022-01" db="EMBL/GenBank/DDBJ databases">
        <authorList>
            <person name="Hirooka S."/>
            <person name="Miyagishima S.Y."/>
        </authorList>
    </citation>
    <scope>NUCLEOTIDE SEQUENCE</scope>
    <source>
        <strain evidence="3">NBRC 102759</strain>
    </source>
</reference>